<evidence type="ECO:0000313" key="2">
    <source>
        <dbReference type="EMBL" id="EKB47368.1"/>
    </source>
</evidence>
<dbReference type="Proteomes" id="UP000004478">
    <property type="component" value="Unassembled WGS sequence"/>
</dbReference>
<comment type="caution">
    <text evidence="2">The sequence shown here is derived from an EMBL/GenBank/DDBJ whole genome shotgun (WGS) entry which is preliminary data.</text>
</comment>
<dbReference type="EMBL" id="AMGM01000138">
    <property type="protein sequence ID" value="EKB47368.1"/>
    <property type="molecule type" value="Genomic_DNA"/>
</dbReference>
<dbReference type="RefSeq" id="WP_009187052.1">
    <property type="nucleotide sequence ID" value="NZ_AMGM01000138.1"/>
</dbReference>
<proteinExistence type="predicted"/>
<accession>K1LAF2</accession>
<dbReference type="OrthoDB" id="2084254at2"/>
<dbReference type="InterPro" id="IPR029057">
    <property type="entry name" value="PRTase-like"/>
</dbReference>
<evidence type="ECO:0000313" key="3">
    <source>
        <dbReference type="Proteomes" id="UP000004478"/>
    </source>
</evidence>
<dbReference type="InterPro" id="IPR056920">
    <property type="entry name" value="PRTase-CE"/>
</dbReference>
<name>K1LAF2_CECL9</name>
<dbReference type="SUPFAM" id="SSF53271">
    <property type="entry name" value="PRTase-like"/>
    <property type="match status" value="1"/>
</dbReference>
<gene>
    <name evidence="2" type="ORF">B879_04032</name>
</gene>
<keyword evidence="3" id="KW-1185">Reference proteome</keyword>
<dbReference type="AlphaFoldDB" id="K1LAF2"/>
<dbReference type="Pfam" id="PF24390">
    <property type="entry name" value="PRTase-CE"/>
    <property type="match status" value="1"/>
</dbReference>
<protein>
    <recommendedName>
        <fullName evidence="1">PRTase-CE domain-containing protein</fullName>
    </recommendedName>
</protein>
<sequence length="277" mass="32736">MNPTTFARLYSIFNSKRWHDKEMHEVVFRNFCELLGNLNDKQQNLLLELAERYTWLTFTEYQGKLVHIFNTIIPEEEINNLSKIILFPVMKPKDEEVTKSGHGVLIILRGVRPFFERYNHLEFKEIEAFDKLELPFTLTDNERIFLLDDFLGTGDTIKSTIEKLLLNPNITLDKIRVITVASHQQAVNYMESIGVKYYTEIVTRKEISDHYSTPELEEKTAIMKEIEKLLPSKKYSFGYGQSEGLITLYRTPNNTFPIFWHDYEKNEVNYKAPFPRY</sequence>
<reference evidence="2 3" key="1">
    <citation type="journal article" date="2012" name="J. Bacteriol.">
        <title>Draft Genome Sequence of Cecembia lonarensis Strain LW9T, Isolated from Lonar Lake, a Haloalkaline Lake in India.</title>
        <authorList>
            <person name="Shivaji S."/>
            <person name="Ara S."/>
            <person name="Singh A."/>
            <person name="Pinnaka A.K."/>
        </authorList>
    </citation>
    <scope>NUCLEOTIDE SEQUENCE [LARGE SCALE GENOMIC DNA]</scope>
    <source>
        <strain evidence="2 3">LW9</strain>
    </source>
</reference>
<feature type="domain" description="PRTase-CE" evidence="1">
    <location>
        <begin position="52"/>
        <end position="276"/>
    </location>
</feature>
<evidence type="ECO:0000259" key="1">
    <source>
        <dbReference type="Pfam" id="PF24390"/>
    </source>
</evidence>
<organism evidence="2 3">
    <name type="scientific">Cecembia lonarensis (strain CCUG 58316 / KCTC 22772 / LW9)</name>
    <dbReference type="NCBI Taxonomy" id="1225176"/>
    <lineage>
        <taxon>Bacteria</taxon>
        <taxon>Pseudomonadati</taxon>
        <taxon>Bacteroidota</taxon>
        <taxon>Cytophagia</taxon>
        <taxon>Cytophagales</taxon>
        <taxon>Cyclobacteriaceae</taxon>
        <taxon>Cecembia</taxon>
    </lineage>
</organism>